<sequence length="74" mass="8251">MQTDNVRWLLGSRDVCPAIKAMATQVSLVVSGESSRESRCGAAMLFTNVKLVRMPVDIQFYKTVAFNETEIPNK</sequence>
<comment type="caution">
    <text evidence="1">The sequence shown here is derived from an EMBL/GenBank/DDBJ whole genome shotgun (WGS) entry which is preliminary data.</text>
</comment>
<dbReference type="EMBL" id="JASAOG010000113">
    <property type="protein sequence ID" value="KAK0050498.1"/>
    <property type="molecule type" value="Genomic_DNA"/>
</dbReference>
<evidence type="ECO:0000313" key="1">
    <source>
        <dbReference type="EMBL" id="KAK0050498.1"/>
    </source>
</evidence>
<organism evidence="1 2">
    <name type="scientific">Biomphalaria pfeifferi</name>
    <name type="common">Bloodfluke planorb</name>
    <name type="synonym">Freshwater snail</name>
    <dbReference type="NCBI Taxonomy" id="112525"/>
    <lineage>
        <taxon>Eukaryota</taxon>
        <taxon>Metazoa</taxon>
        <taxon>Spiralia</taxon>
        <taxon>Lophotrochozoa</taxon>
        <taxon>Mollusca</taxon>
        <taxon>Gastropoda</taxon>
        <taxon>Heterobranchia</taxon>
        <taxon>Euthyneura</taxon>
        <taxon>Panpulmonata</taxon>
        <taxon>Hygrophila</taxon>
        <taxon>Lymnaeoidea</taxon>
        <taxon>Planorbidae</taxon>
        <taxon>Biomphalaria</taxon>
    </lineage>
</organism>
<name>A0AAD8BAP6_BIOPF</name>
<evidence type="ECO:0000313" key="2">
    <source>
        <dbReference type="Proteomes" id="UP001233172"/>
    </source>
</evidence>
<dbReference type="AlphaFoldDB" id="A0AAD8BAP6"/>
<keyword evidence="2" id="KW-1185">Reference proteome</keyword>
<proteinExistence type="predicted"/>
<reference evidence="1" key="1">
    <citation type="journal article" date="2023" name="PLoS Negl. Trop. Dis.">
        <title>A genome sequence for Biomphalaria pfeifferi, the major vector snail for the human-infecting parasite Schistosoma mansoni.</title>
        <authorList>
            <person name="Bu L."/>
            <person name="Lu L."/>
            <person name="Laidemitt M.R."/>
            <person name="Zhang S.M."/>
            <person name="Mutuku M."/>
            <person name="Mkoji G."/>
            <person name="Steinauer M."/>
            <person name="Loker E.S."/>
        </authorList>
    </citation>
    <scope>NUCLEOTIDE SEQUENCE</scope>
    <source>
        <strain evidence="1">KasaAsao</strain>
    </source>
</reference>
<accession>A0AAD8BAP6</accession>
<dbReference type="Proteomes" id="UP001233172">
    <property type="component" value="Unassembled WGS sequence"/>
</dbReference>
<protein>
    <submittedName>
        <fullName evidence="1">Uncharacterized protein</fullName>
    </submittedName>
</protein>
<gene>
    <name evidence="1" type="ORF">Bpfe_020026</name>
</gene>
<reference evidence="1" key="2">
    <citation type="submission" date="2023-04" db="EMBL/GenBank/DDBJ databases">
        <authorList>
            <person name="Bu L."/>
            <person name="Lu L."/>
            <person name="Laidemitt M.R."/>
            <person name="Zhang S.M."/>
            <person name="Mutuku M."/>
            <person name="Mkoji G."/>
            <person name="Steinauer M."/>
            <person name="Loker E.S."/>
        </authorList>
    </citation>
    <scope>NUCLEOTIDE SEQUENCE</scope>
    <source>
        <strain evidence="1">KasaAsao</strain>
        <tissue evidence="1">Whole Snail</tissue>
    </source>
</reference>